<evidence type="ECO:0000313" key="2">
    <source>
        <dbReference type="Proteomes" id="UP000285839"/>
    </source>
</evidence>
<reference evidence="1 2" key="1">
    <citation type="submission" date="2018-08" db="EMBL/GenBank/DDBJ databases">
        <title>A genome reference for cultivated species of the human gut microbiota.</title>
        <authorList>
            <person name="Zou Y."/>
            <person name="Xue W."/>
            <person name="Luo G."/>
        </authorList>
    </citation>
    <scope>NUCLEOTIDE SEQUENCE [LARGE SCALE GENOMIC DNA]</scope>
    <source>
        <strain evidence="1 2">AF25-21</strain>
    </source>
</reference>
<organism evidence="1 2">
    <name type="scientific">Blautia obeum</name>
    <dbReference type="NCBI Taxonomy" id="40520"/>
    <lineage>
        <taxon>Bacteria</taxon>
        <taxon>Bacillati</taxon>
        <taxon>Bacillota</taxon>
        <taxon>Clostridia</taxon>
        <taxon>Lachnospirales</taxon>
        <taxon>Lachnospiraceae</taxon>
        <taxon>Blautia</taxon>
    </lineage>
</organism>
<name>A0A412EL01_9FIRM</name>
<dbReference type="AlphaFoldDB" id="A0A412EL01"/>
<dbReference type="RefSeq" id="WP_118031761.1">
    <property type="nucleotide sequence ID" value="NZ_JBCJBY010000001.1"/>
</dbReference>
<dbReference type="Proteomes" id="UP000285839">
    <property type="component" value="Unassembled WGS sequence"/>
</dbReference>
<comment type="caution">
    <text evidence="1">The sequence shown here is derived from an EMBL/GenBank/DDBJ whole genome shotgun (WGS) entry which is preliminary data.</text>
</comment>
<proteinExistence type="predicted"/>
<dbReference type="EMBL" id="QRUH01000029">
    <property type="protein sequence ID" value="RGR44409.1"/>
    <property type="molecule type" value="Genomic_DNA"/>
</dbReference>
<evidence type="ECO:0000313" key="1">
    <source>
        <dbReference type="EMBL" id="RGR44409.1"/>
    </source>
</evidence>
<gene>
    <name evidence="1" type="ORF">DWY46_18750</name>
</gene>
<accession>A0A412EL01</accession>
<protein>
    <submittedName>
        <fullName evidence="1">Uncharacterized protein</fullName>
    </submittedName>
</protein>
<sequence length="93" mass="10593">MIKCEGGKVELEEDANKLLSELTAICRGLRVFLVKEGYSKEKADELVSESAQMGLWTDEKIQEELDRLRTETLRTFAELILGRKIFEGGKEND</sequence>